<evidence type="ECO:0000313" key="2">
    <source>
        <dbReference type="EMBL" id="MEJ8825805.1"/>
    </source>
</evidence>
<dbReference type="RefSeq" id="WP_340366836.1">
    <property type="nucleotide sequence ID" value="NZ_JBBKZV010000026.1"/>
</dbReference>
<keyword evidence="3" id="KW-1185">Reference proteome</keyword>
<dbReference type="Proteomes" id="UP001363010">
    <property type="component" value="Unassembled WGS sequence"/>
</dbReference>
<comment type="caution">
    <text evidence="2">The sequence shown here is derived from an EMBL/GenBank/DDBJ whole genome shotgun (WGS) entry which is preliminary data.</text>
</comment>
<dbReference type="EMBL" id="JBBKZV010000026">
    <property type="protein sequence ID" value="MEJ8825805.1"/>
    <property type="molecule type" value="Genomic_DNA"/>
</dbReference>
<proteinExistence type="predicted"/>
<evidence type="ECO:0000313" key="3">
    <source>
        <dbReference type="Proteomes" id="UP001363010"/>
    </source>
</evidence>
<evidence type="ECO:0000256" key="1">
    <source>
        <dbReference type="SAM" id="MobiDB-lite"/>
    </source>
</evidence>
<name>A0ABU8W6X4_9BURK</name>
<sequence>MKTLVPDSGAGGESWATTARRPMLIHIDNSKPILDKASEQRGVLEGHGLEVAYDGLEITP</sequence>
<accession>A0ABU8W6X4</accession>
<organism evidence="2 3">
    <name type="scientific">Variovorax humicola</name>
    <dbReference type="NCBI Taxonomy" id="1769758"/>
    <lineage>
        <taxon>Bacteria</taxon>
        <taxon>Pseudomonadati</taxon>
        <taxon>Pseudomonadota</taxon>
        <taxon>Betaproteobacteria</taxon>
        <taxon>Burkholderiales</taxon>
        <taxon>Comamonadaceae</taxon>
        <taxon>Variovorax</taxon>
    </lineage>
</organism>
<dbReference type="Gene3D" id="3.60.15.10">
    <property type="entry name" value="Ribonuclease Z/Hydroxyacylglutathione hydrolase-like"/>
    <property type="match status" value="1"/>
</dbReference>
<protein>
    <submittedName>
        <fullName evidence="2">Uncharacterized protein</fullName>
    </submittedName>
</protein>
<gene>
    <name evidence="2" type="ORF">WKW80_27865</name>
</gene>
<feature type="region of interest" description="Disordered" evidence="1">
    <location>
        <begin position="1"/>
        <end position="20"/>
    </location>
</feature>
<reference evidence="2 3" key="1">
    <citation type="submission" date="2024-03" db="EMBL/GenBank/DDBJ databases">
        <title>Novel species of the genus Variovorax.</title>
        <authorList>
            <person name="Liu Q."/>
            <person name="Xin Y.-H."/>
        </authorList>
    </citation>
    <scope>NUCLEOTIDE SEQUENCE [LARGE SCALE GENOMIC DNA]</scope>
    <source>
        <strain evidence="2 3">KACC 18501</strain>
    </source>
</reference>
<dbReference type="InterPro" id="IPR036866">
    <property type="entry name" value="RibonucZ/Hydroxyglut_hydro"/>
</dbReference>